<name>A0ABR7IBM6_9FIRM</name>
<keyword evidence="6" id="KW-1185">Reference proteome</keyword>
<dbReference type="InterPro" id="IPR010819">
    <property type="entry name" value="AGE/CE"/>
</dbReference>
<dbReference type="Pfam" id="PF07221">
    <property type="entry name" value="GlcNAc_2-epim"/>
    <property type="match status" value="1"/>
</dbReference>
<proteinExistence type="inferred from homology"/>
<dbReference type="Gene3D" id="1.50.10.10">
    <property type="match status" value="1"/>
</dbReference>
<comment type="caution">
    <text evidence="5">The sequence shown here is derived from an EMBL/GenBank/DDBJ whole genome shotgun (WGS) entry which is preliminary data.</text>
</comment>
<dbReference type="EMBL" id="JACOQH010000007">
    <property type="protein sequence ID" value="MBC5754340.1"/>
    <property type="molecule type" value="Genomic_DNA"/>
</dbReference>
<dbReference type="HAMAP" id="MF_00929">
    <property type="entry name" value="Cellobiose_2_epim"/>
    <property type="match status" value="1"/>
</dbReference>
<evidence type="ECO:0000313" key="6">
    <source>
        <dbReference type="Proteomes" id="UP000621540"/>
    </source>
</evidence>
<comment type="similarity">
    <text evidence="2">Belongs to the N-acylglucosamine 2-epimerase family.</text>
</comment>
<evidence type="ECO:0000256" key="1">
    <source>
        <dbReference type="ARBA" id="ARBA00001470"/>
    </source>
</evidence>
<dbReference type="SUPFAM" id="SSF48208">
    <property type="entry name" value="Six-hairpin glycosidases"/>
    <property type="match status" value="1"/>
</dbReference>
<evidence type="ECO:0000256" key="3">
    <source>
        <dbReference type="ARBA" id="ARBA00023235"/>
    </source>
</evidence>
<dbReference type="InterPro" id="IPR008928">
    <property type="entry name" value="6-hairpin_glycosidase_sf"/>
</dbReference>
<dbReference type="Proteomes" id="UP000621540">
    <property type="component" value="Unassembled WGS sequence"/>
</dbReference>
<dbReference type="InterPro" id="IPR028584">
    <property type="entry name" value="Cellobiose_2_epim"/>
</dbReference>
<dbReference type="EC" id="5.1.3.11" evidence="4"/>
<dbReference type="PANTHER" id="PTHR15108">
    <property type="entry name" value="N-ACYLGLUCOSAMINE-2-EPIMERASE"/>
    <property type="match status" value="1"/>
</dbReference>
<evidence type="ECO:0000256" key="4">
    <source>
        <dbReference type="HAMAP-Rule" id="MF_00929"/>
    </source>
</evidence>
<dbReference type="RefSeq" id="WP_186982414.1">
    <property type="nucleotide sequence ID" value="NZ_JACOQH010000007.1"/>
</dbReference>
<evidence type="ECO:0000313" key="5">
    <source>
        <dbReference type="EMBL" id="MBC5754340.1"/>
    </source>
</evidence>
<dbReference type="InterPro" id="IPR012341">
    <property type="entry name" value="6hp_glycosidase-like_sf"/>
</dbReference>
<comment type="function">
    <text evidence="4">Catalyzes the reversible epimerization of cellobiose to 4-O-beta-D-glucopyranosyl-D-mannose (Glc-Man).</text>
</comment>
<comment type="catalytic activity">
    <reaction evidence="1 4">
        <text>D-cellobiose = beta-D-glucosyl-(1-&gt;4)-D-mannopyranose</text>
        <dbReference type="Rhea" id="RHEA:23384"/>
        <dbReference type="ChEBI" id="CHEBI:17057"/>
        <dbReference type="ChEBI" id="CHEBI:47931"/>
        <dbReference type="EC" id="5.1.3.11"/>
    </reaction>
</comment>
<reference evidence="5 6" key="1">
    <citation type="submission" date="2020-08" db="EMBL/GenBank/DDBJ databases">
        <title>Genome public.</title>
        <authorList>
            <person name="Liu C."/>
            <person name="Sun Q."/>
        </authorList>
    </citation>
    <scope>NUCLEOTIDE SEQUENCE [LARGE SCALE GENOMIC DNA]</scope>
    <source>
        <strain evidence="5 6">BX0805</strain>
    </source>
</reference>
<sequence>MMVEEVKEHLLHTIIPFWKNLRDNEHGGYYGWLGYDLALDKKAVKGCILNSRITWFFANAYTLLKDESLLDEAKHGFAFMKDYCFDKENGGIYWSITYDGKPEDTTKHTYNQAFCIYALSSYYEASKDEEALAMAKELFHIIEEKCTDEVGYLEAFDREFHLIENDKLSENGVIADKTMNTLLHVFEAYTELYRVSKDTEVKKRLEWILDTIADKIYNPKLHRQEVFFDKNYNSILDLHSYGHDIETAWLLNRGVDVLGEEAYQKKMGPIIDDLTAQVYKVAFDGHSLANECEKGVVNTHRVWWVQAETVIGFLNGYQRNPEKKEYLEAAKSEWQFIKDYVIDKREGSEWFWEVDENGKPYPDRPIVEPWKCPYHNGRMCIEVIRRDIDVA</sequence>
<comment type="similarity">
    <text evidence="4">Belongs to the cellobiose 2-epimerase family.</text>
</comment>
<evidence type="ECO:0000256" key="2">
    <source>
        <dbReference type="ARBA" id="ARBA00008558"/>
    </source>
</evidence>
<protein>
    <recommendedName>
        <fullName evidence="4">Cellobiose 2-epimerase</fullName>
        <shortName evidence="4">CE</shortName>
        <ecNumber evidence="4">5.1.3.11</ecNumber>
    </recommendedName>
</protein>
<organism evidence="5 6">
    <name type="scientific">Roseburia yibonii</name>
    <dbReference type="NCBI Taxonomy" id="2763063"/>
    <lineage>
        <taxon>Bacteria</taxon>
        <taxon>Bacillati</taxon>
        <taxon>Bacillota</taxon>
        <taxon>Clostridia</taxon>
        <taxon>Lachnospirales</taxon>
        <taxon>Lachnospiraceae</taxon>
        <taxon>Roseburia</taxon>
    </lineage>
</organism>
<accession>A0ABR7IBM6</accession>
<keyword evidence="3 4" id="KW-0413">Isomerase</keyword>
<gene>
    <name evidence="5" type="ORF">H8Z76_10025</name>
</gene>